<accession>A0ABW5DVT8</accession>
<evidence type="ECO:0000256" key="1">
    <source>
        <dbReference type="ARBA" id="ARBA00001946"/>
    </source>
</evidence>
<keyword evidence="3" id="KW-0819">tRNA processing</keyword>
<protein>
    <recommendedName>
        <fullName evidence="8">Poly A polymerase head domain-containing protein</fullName>
    </recommendedName>
</protein>
<evidence type="ECO:0000256" key="4">
    <source>
        <dbReference type="ARBA" id="ARBA00022695"/>
    </source>
</evidence>
<dbReference type="Pfam" id="PF01743">
    <property type="entry name" value="PolyA_pol"/>
    <property type="match status" value="1"/>
</dbReference>
<sequence>MSPGPSLGRATDRVLPSAEWWSGKAAQKVMEALEGKAWFVGGGVRDALLGQPVTDVDIATLWASRAMQKRFRDRGLWCYLTGRRLGTMTVERGDWSAQVTPVQAHPGEPRDARADAFRRDFTINTLVADREGRIHDPVERGLADLRAGRVRFVVDPGVSLREDPVRLIRFLRFQAIYGRIPPNPETTEACRRAANSLLPKAEPFRVGLMLQKLVGCSQAVKALELAEQFGAMGSLLPRPDIPALQALLTEVPDADWRQRLAVLLSPGDVKRVFVRYAWPQDDRIHVEVLHNLVYGRPATVAAILQRRSHEILAEALPIARALERKEALTLLGALDEHEGSVPHRRFPLKRRHIAALGWDEENAVLVRAALKDHWIASGRTMDRFELLDLAERWQAEGLPA</sequence>
<keyword evidence="4" id="KW-0548">Nucleotidyltransferase</keyword>
<dbReference type="EMBL" id="JBHUIP010000014">
    <property type="protein sequence ID" value="MFD2264828.1"/>
    <property type="molecule type" value="Genomic_DNA"/>
</dbReference>
<comment type="similarity">
    <text evidence="7">Belongs to the tRNA nucleotidyltransferase/poly(A) polymerase family.</text>
</comment>
<gene>
    <name evidence="9" type="ORF">ACFSM5_18120</name>
</gene>
<dbReference type="Proteomes" id="UP001597295">
    <property type="component" value="Unassembled WGS sequence"/>
</dbReference>
<keyword evidence="7" id="KW-0694">RNA-binding</keyword>
<dbReference type="InterPro" id="IPR043519">
    <property type="entry name" value="NT_sf"/>
</dbReference>
<keyword evidence="5" id="KW-0479">Metal-binding</keyword>
<dbReference type="InterPro" id="IPR050264">
    <property type="entry name" value="Bact_CCA-adding_enz_type3_sf"/>
</dbReference>
<dbReference type="RefSeq" id="WP_379877962.1">
    <property type="nucleotide sequence ID" value="NZ_JBHUIP010000014.1"/>
</dbReference>
<dbReference type="Gene3D" id="1.10.3090.10">
    <property type="entry name" value="cca-adding enzyme, domain 2"/>
    <property type="match status" value="1"/>
</dbReference>
<evidence type="ECO:0000313" key="10">
    <source>
        <dbReference type="Proteomes" id="UP001597295"/>
    </source>
</evidence>
<feature type="domain" description="Poly A polymerase head" evidence="8">
    <location>
        <begin position="37"/>
        <end position="151"/>
    </location>
</feature>
<evidence type="ECO:0000256" key="2">
    <source>
        <dbReference type="ARBA" id="ARBA00022679"/>
    </source>
</evidence>
<keyword evidence="6" id="KW-0460">Magnesium</keyword>
<evidence type="ECO:0000256" key="7">
    <source>
        <dbReference type="RuleBase" id="RU003953"/>
    </source>
</evidence>
<evidence type="ECO:0000259" key="8">
    <source>
        <dbReference type="Pfam" id="PF01743"/>
    </source>
</evidence>
<keyword evidence="10" id="KW-1185">Reference proteome</keyword>
<dbReference type="PANTHER" id="PTHR46173:SF1">
    <property type="entry name" value="CCA TRNA NUCLEOTIDYLTRANSFERASE 1, MITOCHONDRIAL"/>
    <property type="match status" value="1"/>
</dbReference>
<evidence type="ECO:0000256" key="3">
    <source>
        <dbReference type="ARBA" id="ARBA00022694"/>
    </source>
</evidence>
<dbReference type="PANTHER" id="PTHR46173">
    <property type="entry name" value="CCA TRNA NUCLEOTIDYLTRANSFERASE 1, MITOCHONDRIAL"/>
    <property type="match status" value="1"/>
</dbReference>
<evidence type="ECO:0000313" key="9">
    <source>
        <dbReference type="EMBL" id="MFD2264828.1"/>
    </source>
</evidence>
<name>A0ABW5DVT8_9PROT</name>
<evidence type="ECO:0000256" key="6">
    <source>
        <dbReference type="ARBA" id="ARBA00022842"/>
    </source>
</evidence>
<dbReference type="SUPFAM" id="SSF81301">
    <property type="entry name" value="Nucleotidyltransferase"/>
    <property type="match status" value="1"/>
</dbReference>
<keyword evidence="2 7" id="KW-0808">Transferase</keyword>
<dbReference type="InterPro" id="IPR002646">
    <property type="entry name" value="PolA_pol_head_dom"/>
</dbReference>
<evidence type="ECO:0000256" key="5">
    <source>
        <dbReference type="ARBA" id="ARBA00022723"/>
    </source>
</evidence>
<reference evidence="10" key="1">
    <citation type="journal article" date="2019" name="Int. J. Syst. Evol. Microbiol.">
        <title>The Global Catalogue of Microorganisms (GCM) 10K type strain sequencing project: providing services to taxonomists for standard genome sequencing and annotation.</title>
        <authorList>
            <consortium name="The Broad Institute Genomics Platform"/>
            <consortium name="The Broad Institute Genome Sequencing Center for Infectious Disease"/>
            <person name="Wu L."/>
            <person name="Ma J."/>
        </authorList>
    </citation>
    <scope>NUCLEOTIDE SEQUENCE [LARGE SCALE GENOMIC DNA]</scope>
    <source>
        <strain evidence="10">CGMCC 1.19062</strain>
    </source>
</reference>
<proteinExistence type="inferred from homology"/>
<organism evidence="9 10">
    <name type="scientific">Lacibacterium aquatile</name>
    <dbReference type="NCBI Taxonomy" id="1168082"/>
    <lineage>
        <taxon>Bacteria</taxon>
        <taxon>Pseudomonadati</taxon>
        <taxon>Pseudomonadota</taxon>
        <taxon>Alphaproteobacteria</taxon>
        <taxon>Rhodospirillales</taxon>
        <taxon>Rhodospirillaceae</taxon>
    </lineage>
</organism>
<dbReference type="Gene3D" id="3.30.460.10">
    <property type="entry name" value="Beta Polymerase, domain 2"/>
    <property type="match status" value="1"/>
</dbReference>
<dbReference type="SUPFAM" id="SSF81891">
    <property type="entry name" value="Poly A polymerase C-terminal region-like"/>
    <property type="match status" value="1"/>
</dbReference>
<comment type="cofactor">
    <cofactor evidence="1">
        <name>Mg(2+)</name>
        <dbReference type="ChEBI" id="CHEBI:18420"/>
    </cofactor>
</comment>
<comment type="caution">
    <text evidence="9">The sequence shown here is derived from an EMBL/GenBank/DDBJ whole genome shotgun (WGS) entry which is preliminary data.</text>
</comment>